<sequence length="201" mass="22749">MKLLLRSASFLFHPVWMPFAGTLIYFLVTPRFFPLEVIKAKLLAVAIITIFIPIVYVYMLRTLGKVKDHYLNELRERKWPLLLYAGLDFVVLKYVINTFDYPALYYFFAGVMASSVMALFLLFAKIKASLHMIGLGGLIGFLVLLSIHFHLNLVYSISFLVAITGLTATSRLFYGAHSYSELFTGLILGILPQAIAAIVWL</sequence>
<feature type="transmembrane region" description="Helical" evidence="1">
    <location>
        <begin position="130"/>
        <end position="147"/>
    </location>
</feature>
<dbReference type="RefSeq" id="WP_265162379.1">
    <property type="nucleotide sequence ID" value="NZ_CP069620.1"/>
</dbReference>
<keyword evidence="1" id="KW-0812">Transmembrane</keyword>
<dbReference type="EMBL" id="CP069620">
    <property type="protein sequence ID" value="UZH54076.1"/>
    <property type="molecule type" value="Genomic_DNA"/>
</dbReference>
<reference evidence="2" key="1">
    <citation type="submission" date="2021-02" db="EMBL/GenBank/DDBJ databases">
        <title>Salinimicrobium sp. nov. isolated from seawater in Tongyeong, Republic of Korea.</title>
        <authorList>
            <person name="Lee S.-J."/>
        </authorList>
    </citation>
    <scope>NUCLEOTIDE SEQUENCE</scope>
    <source>
        <strain evidence="2">HN-2-9-2</strain>
    </source>
</reference>
<keyword evidence="1" id="KW-1133">Transmembrane helix</keyword>
<dbReference type="Proteomes" id="UP001163981">
    <property type="component" value="Chromosome"/>
</dbReference>
<protein>
    <recommendedName>
        <fullName evidence="4">PAP2 superfamily protein</fullName>
    </recommendedName>
</protein>
<keyword evidence="1" id="KW-0472">Membrane</keyword>
<evidence type="ECO:0000313" key="2">
    <source>
        <dbReference type="EMBL" id="UZH54076.1"/>
    </source>
</evidence>
<keyword evidence="3" id="KW-1185">Reference proteome</keyword>
<organism evidence="2 3">
    <name type="scientific">Salinimicrobium tongyeongense</name>
    <dbReference type="NCBI Taxonomy" id="2809707"/>
    <lineage>
        <taxon>Bacteria</taxon>
        <taxon>Pseudomonadati</taxon>
        <taxon>Bacteroidota</taxon>
        <taxon>Flavobacteriia</taxon>
        <taxon>Flavobacteriales</taxon>
        <taxon>Flavobacteriaceae</taxon>
        <taxon>Salinimicrobium</taxon>
    </lineage>
</organism>
<evidence type="ECO:0000313" key="3">
    <source>
        <dbReference type="Proteomes" id="UP001163981"/>
    </source>
</evidence>
<evidence type="ECO:0000256" key="1">
    <source>
        <dbReference type="SAM" id="Phobius"/>
    </source>
</evidence>
<evidence type="ECO:0008006" key="4">
    <source>
        <dbReference type="Google" id="ProtNLM"/>
    </source>
</evidence>
<feature type="transmembrane region" description="Helical" evidence="1">
    <location>
        <begin position="7"/>
        <end position="28"/>
    </location>
</feature>
<proteinExistence type="predicted"/>
<feature type="transmembrane region" description="Helical" evidence="1">
    <location>
        <begin position="40"/>
        <end position="60"/>
    </location>
</feature>
<accession>A0ABY6NNA0</accession>
<feature type="transmembrane region" description="Helical" evidence="1">
    <location>
        <begin position="181"/>
        <end position="200"/>
    </location>
</feature>
<name>A0ABY6NNA0_9FLAO</name>
<feature type="transmembrane region" description="Helical" evidence="1">
    <location>
        <begin position="103"/>
        <end position="123"/>
    </location>
</feature>
<gene>
    <name evidence="2" type="ORF">JRG66_08670</name>
</gene>
<feature type="transmembrane region" description="Helical" evidence="1">
    <location>
        <begin position="153"/>
        <end position="174"/>
    </location>
</feature>